<dbReference type="FunFam" id="3.30.559.10:FF:000012">
    <property type="entry name" value="Non-ribosomal peptide synthetase"/>
    <property type="match status" value="1"/>
</dbReference>
<feature type="domain" description="Carrier" evidence="6">
    <location>
        <begin position="1011"/>
        <end position="1086"/>
    </location>
</feature>
<dbReference type="Gene3D" id="1.10.1200.10">
    <property type="entry name" value="ACP-like"/>
    <property type="match status" value="2"/>
</dbReference>
<dbReference type="SMART" id="SM00823">
    <property type="entry name" value="PKS_PP"/>
    <property type="match status" value="2"/>
</dbReference>
<dbReference type="InterPro" id="IPR020845">
    <property type="entry name" value="AMP-binding_CS"/>
</dbReference>
<dbReference type="SMART" id="SM00824">
    <property type="entry name" value="PKS_TE"/>
    <property type="match status" value="1"/>
</dbReference>
<dbReference type="SUPFAM" id="SSF47336">
    <property type="entry name" value="ACP-like"/>
    <property type="match status" value="2"/>
</dbReference>
<dbReference type="FunFam" id="2.30.38.10:FF:000001">
    <property type="entry name" value="Non-ribosomal peptide synthetase PvdI"/>
    <property type="match status" value="2"/>
</dbReference>
<dbReference type="FunFam" id="1.10.1200.10:FF:000005">
    <property type="entry name" value="Nonribosomal peptide synthetase 1"/>
    <property type="match status" value="2"/>
</dbReference>
<evidence type="ECO:0000256" key="2">
    <source>
        <dbReference type="ARBA" id="ARBA00006432"/>
    </source>
</evidence>
<organism evidence="7 8">
    <name type="scientific">Montanilutibacter psychrotolerans</name>
    <dbReference type="NCBI Taxonomy" id="1327343"/>
    <lineage>
        <taxon>Bacteria</taxon>
        <taxon>Pseudomonadati</taxon>
        <taxon>Pseudomonadota</taxon>
        <taxon>Gammaproteobacteria</taxon>
        <taxon>Lysobacterales</taxon>
        <taxon>Lysobacteraceae</taxon>
        <taxon>Montanilutibacter</taxon>
    </lineage>
</organism>
<dbReference type="PROSITE" id="PS00455">
    <property type="entry name" value="AMP_BINDING"/>
    <property type="match status" value="1"/>
</dbReference>
<dbReference type="OrthoDB" id="9757559at2"/>
<dbReference type="FunFam" id="3.40.50.980:FF:000001">
    <property type="entry name" value="Non-ribosomal peptide synthetase"/>
    <property type="match status" value="2"/>
</dbReference>
<dbReference type="SUPFAM" id="SSF56801">
    <property type="entry name" value="Acetyl-CoA synthetase-like"/>
    <property type="match status" value="2"/>
</dbReference>
<dbReference type="EMBL" id="RIBS01000005">
    <property type="protein sequence ID" value="RNF83323.1"/>
    <property type="molecule type" value="Genomic_DNA"/>
</dbReference>
<dbReference type="Pfam" id="PF00668">
    <property type="entry name" value="Condensation"/>
    <property type="match status" value="2"/>
</dbReference>
<dbReference type="NCBIfam" id="NF003417">
    <property type="entry name" value="PRK04813.1"/>
    <property type="match status" value="2"/>
</dbReference>
<sequence length="2442" mass="268547">MNNATLKNMTLAEREAVLQAAKAARTKTKPSARPTGIPVRTAARQHWPLSFAQQRLWFIAQMWPTAHSLSFGLSLRGPLDKEALQAALDRIVQRHEALRTRFEVANDQPVQCIAETAGFTLLHHDLADGHETVDHWQRIEANTPIDLEHGPMIRGRLLRLDEQDHVLLLAMHHIVSDGWSMGILASELDELYRAYAVQGLSPTIDPLPALPIQYADYAVWQRDWLTDEVQQRQAAFWREQLAGAPALVSLQTDRPRPPVQDYRGEILPIVFDRELTAGLKALSQRHGTTLYMTLLAAWGALVGRLAGQDQVVIGSPVANRTRQEMEPLIGFFVNTLALHLDLSDQPSVAQLLGQVRERVLQAQSHQDLPFEQVVEALKPERTLAHTPIFQLTFAWQNTPDESLALDGLSLQVLPSNNGEHNAQYDLELDLHETQAGIAGTLGFASALYDRTTMERYRDYLEALLRGMVDNDAQAIDGIQILSLAERQQVLTAWNATQRDYPQDGCVHELFERQVAAAPQAVAIEFEGQSLSYGELNEQANRLAHQLIAQGVRAETRVAVVMARGPGLVTAWLAVLKAGGAYVAMDPAYPQERLAFMLDDSRPRVVLTQASLQDQLPSCRALMTASVLVLDEPTWLQRPTTNPERGSTELQTSHLAYVIYTSGSTGRPNGVMVEHRHLANLIGWHGETFPLAPGERSSSTAGVAFDACTWEVWPALCQGATLALPPSASAGDPSALLSWWEAQDLQTSFLVTALADTALARGHGKRQGLRTLLTGGDRLSRLPTADLPFALVNNYGPTEATVVATSGLTRHDDAVIHIGRPIANTQIYLLDRHGQPVPAGAPGEIHIGGAQVARGYLNRPELTRERFVEDPFATQPDARMYKTGDLGRWRSDGTIEYLGRNDHQVKIRGLRIEPGEIEAQLASQPGVREVAVLAREDAPGEVRLVAYIVSADDTKPEAHVLREALAQVLPDYMVPAAYVVLEALPLTPNGKLDRKALPAPDGAAFAQRVYEAPQGEVETTLAQVWSELLRVEKVGRHDSFFDLGGHSLLTVQLMSRVRQRLGVEMAVSSLFSHPVLHEFAAQAGQAPSSAQPALMPAVRPQHLPLSFAQQRLWFIAQMGTEASTAYHMPGGLRLRGPLDQAALQAALNRIVQRHEALRTHFELVDGQPAQRVDEAASFALIHHDLSNDPLSPEDAIVHWQRIEADAPFDLADGPLIRGRLLRLGEHDHVLLLTMHHIVFDGWSLGVLTGELAELYRAYTVQGLSPLTDPLSPLPIQYADYAVWQRDWLTGAVQEQQLAFWREQLATSPALVNLQTDKPRPPVQDYRGDSLPIELDAQLTASLKALSQRHGTTLFMTLLAAWGALVARLADQDEVVIGTPVANRTRAEVEPLIGFFVNTLAIRLDVSKRPSVAEFLAQVREAVLQAQNHQDLPFEQVVEALKPKRTRAHSPIFQLMFTLQNASQTAFELDGLSLEELPVPPANAKFDLTLEWQEAQDRLAGSLCFATTLFEPDTMQRHLGHLEALLRGMVRDDAQAIDAIAIMGEPERHQALKAWNDTKRAYPQDRCVHELFEQQAASTPDAVALVHEGLQLTYAELNRRANRLAHYLLAQGVKPEDRIALCMERSPELIVGLLGILKAGAAYVPLDPSYPAARLAHLLQDAAPVMLFTQERLKGKLPESALRTIALDADNDEIELAPDGNPDSVALGLKPQQAAYIIYTSGSTGEPKGVIVPHRAINRLAIDNGYAAIGSDDCIAHCSNPAFDASTFEIWTALLNGARVLILAKEDLLEPARFAAALRSHQVSALFLTTALFNQYAVALPGIFGGLKYLLFGGERCDAGIVRQLLRDGGPEHLLHVYGPTETTTFATSHVVAAVADDALTVPIGGPISNTTVYLLDRHGEPVPVGAVGEIYIGGAGVALGYLKRPELTAERFVVDPFQPDPHARMYRTGDLARWRTDGGIEFLGRNDHQVKIRGFRIEPGEIEAQLLLHGQVQEAVVLARDDISDGKRLVAYLTHTGIAPEIEDLRTHLQKTLPAYMVPSAFVTLDALPLTPNGKLDRKALPVPDADALPRRKFDPPQGEVEIALAQLWSELLRVGRVGRNDNFFELGGHSLLITRLIDAARRRGLIMDLRQVFDAPTLAALAAVAMPGEQGANAQTNLIPVRIAGAQAPLFCFHEGFGSVLAYERLARFIDADIPVYSIEARAMHEDPPVYRSLVDMARDYLKQVLSVQPVGPYRLAGWSGGGLVAYEIARGLLELGESVSYLGMIDTYKLKPEDLEGEIAETKHYLIRTLEYLRPDLSPIVLRGLLAFDNLDAMVAECHRNGWLMPEVTSHEMDRRFQVANDIARACVEYTPSLLAMNVDLYSAQEPARADRSNGWSALLGPRLTITQVGGTHMSMMQDDTLIAQIAGPMNQSLRVTHDAPTRPAQTESRSADFTLSQGKV</sequence>
<dbReference type="InterPro" id="IPR009081">
    <property type="entry name" value="PP-bd_ACP"/>
</dbReference>
<dbReference type="InterPro" id="IPR023213">
    <property type="entry name" value="CAT-like_dom_sf"/>
</dbReference>
<dbReference type="GO" id="GO:0005829">
    <property type="term" value="C:cytosol"/>
    <property type="evidence" value="ECO:0007669"/>
    <property type="project" value="TreeGrafter"/>
</dbReference>
<dbReference type="GO" id="GO:0009239">
    <property type="term" value="P:enterobactin biosynthetic process"/>
    <property type="evidence" value="ECO:0007669"/>
    <property type="project" value="TreeGrafter"/>
</dbReference>
<dbReference type="Proteomes" id="UP000267049">
    <property type="component" value="Unassembled WGS sequence"/>
</dbReference>
<evidence type="ECO:0000256" key="5">
    <source>
        <dbReference type="SAM" id="MobiDB-lite"/>
    </source>
</evidence>
<dbReference type="InterPro" id="IPR001031">
    <property type="entry name" value="Thioesterase"/>
</dbReference>
<dbReference type="Gene3D" id="3.30.559.10">
    <property type="entry name" value="Chloramphenicol acetyltransferase-like domain"/>
    <property type="match status" value="2"/>
</dbReference>
<dbReference type="Pfam" id="PF00550">
    <property type="entry name" value="PP-binding"/>
    <property type="match status" value="2"/>
</dbReference>
<proteinExistence type="inferred from homology"/>
<dbReference type="Gene3D" id="2.30.38.10">
    <property type="entry name" value="Luciferase, Domain 3"/>
    <property type="match status" value="2"/>
</dbReference>
<dbReference type="GO" id="GO:0009366">
    <property type="term" value="C:enterobactin synthetase complex"/>
    <property type="evidence" value="ECO:0007669"/>
    <property type="project" value="TreeGrafter"/>
</dbReference>
<dbReference type="RefSeq" id="WP_123088454.1">
    <property type="nucleotide sequence ID" value="NZ_RIBS01000005.1"/>
</dbReference>
<keyword evidence="4" id="KW-0597">Phosphoprotein</keyword>
<dbReference type="InterPro" id="IPR001242">
    <property type="entry name" value="Condensation_dom"/>
</dbReference>
<evidence type="ECO:0000313" key="7">
    <source>
        <dbReference type="EMBL" id="RNF83323.1"/>
    </source>
</evidence>
<dbReference type="Gene3D" id="3.40.50.980">
    <property type="match status" value="4"/>
</dbReference>
<protein>
    <submittedName>
        <fullName evidence="7">Non-ribosomal peptide synthetase</fullName>
    </submittedName>
</protein>
<keyword evidence="3" id="KW-0596">Phosphopantetheine</keyword>
<reference evidence="7 8" key="1">
    <citation type="submission" date="2018-11" db="EMBL/GenBank/DDBJ databases">
        <title>Lysobacter cryohumiis sp. nov., isolated from soil in the Tianshan Mountains, Xinjiang, China.</title>
        <authorList>
            <person name="Luo Y."/>
            <person name="Sheng H."/>
        </authorList>
    </citation>
    <scope>NUCLEOTIDE SEQUENCE [LARGE SCALE GENOMIC DNA]</scope>
    <source>
        <strain evidence="7 8">ZS60</strain>
    </source>
</reference>
<dbReference type="GO" id="GO:0043041">
    <property type="term" value="P:amino acid activation for nonribosomal peptide biosynthetic process"/>
    <property type="evidence" value="ECO:0007669"/>
    <property type="project" value="TreeGrafter"/>
</dbReference>
<comment type="cofactor">
    <cofactor evidence="1">
        <name>pantetheine 4'-phosphate</name>
        <dbReference type="ChEBI" id="CHEBI:47942"/>
    </cofactor>
</comment>
<dbReference type="Pfam" id="PF00975">
    <property type="entry name" value="Thioesterase"/>
    <property type="match status" value="1"/>
</dbReference>
<dbReference type="Gene3D" id="3.30.300.30">
    <property type="match status" value="2"/>
</dbReference>
<dbReference type="FunFam" id="3.40.50.12780:FF:000012">
    <property type="entry name" value="Non-ribosomal peptide synthetase"/>
    <property type="match status" value="2"/>
</dbReference>
<dbReference type="SUPFAM" id="SSF52777">
    <property type="entry name" value="CoA-dependent acyltransferases"/>
    <property type="match status" value="4"/>
</dbReference>
<dbReference type="GO" id="GO:0047527">
    <property type="term" value="F:2,3-dihydroxybenzoate-serine ligase activity"/>
    <property type="evidence" value="ECO:0007669"/>
    <property type="project" value="TreeGrafter"/>
</dbReference>
<dbReference type="GO" id="GO:0031177">
    <property type="term" value="F:phosphopantetheine binding"/>
    <property type="evidence" value="ECO:0007669"/>
    <property type="project" value="InterPro"/>
</dbReference>
<feature type="region of interest" description="Disordered" evidence="5">
    <location>
        <begin position="2419"/>
        <end position="2442"/>
    </location>
</feature>
<dbReference type="PROSITE" id="PS50075">
    <property type="entry name" value="CARRIER"/>
    <property type="match status" value="2"/>
</dbReference>
<dbReference type="InterPro" id="IPR029058">
    <property type="entry name" value="AB_hydrolase_fold"/>
</dbReference>
<feature type="domain" description="Carrier" evidence="6">
    <location>
        <begin position="2075"/>
        <end position="2149"/>
    </location>
</feature>
<comment type="caution">
    <text evidence="7">The sequence shown here is derived from an EMBL/GenBank/DDBJ whole genome shotgun (WGS) entry which is preliminary data.</text>
</comment>
<dbReference type="CDD" id="cd19531">
    <property type="entry name" value="LCL_NRPS-like"/>
    <property type="match status" value="2"/>
</dbReference>
<dbReference type="NCBIfam" id="TIGR01733">
    <property type="entry name" value="AA-adenyl-dom"/>
    <property type="match status" value="2"/>
</dbReference>
<dbReference type="InterPro" id="IPR010071">
    <property type="entry name" value="AA_adenyl_dom"/>
</dbReference>
<dbReference type="Pfam" id="PF13193">
    <property type="entry name" value="AMP-binding_C"/>
    <property type="match status" value="2"/>
</dbReference>
<dbReference type="InterPro" id="IPR036736">
    <property type="entry name" value="ACP-like_sf"/>
</dbReference>
<keyword evidence="8" id="KW-1185">Reference proteome</keyword>
<name>A0A3M8SRD1_9GAMM</name>
<dbReference type="InterPro" id="IPR045851">
    <property type="entry name" value="AMP-bd_C_sf"/>
</dbReference>
<dbReference type="InterPro" id="IPR020806">
    <property type="entry name" value="PKS_PP-bd"/>
</dbReference>
<dbReference type="Pfam" id="PF00501">
    <property type="entry name" value="AMP-binding"/>
    <property type="match status" value="2"/>
</dbReference>
<gene>
    <name evidence="7" type="ORF">EER27_12590</name>
</gene>
<dbReference type="PROSITE" id="PS00012">
    <property type="entry name" value="PHOSPHOPANTETHEINE"/>
    <property type="match status" value="1"/>
</dbReference>
<feature type="compositionally biased region" description="Polar residues" evidence="5">
    <location>
        <begin position="2425"/>
        <end position="2442"/>
    </location>
</feature>
<accession>A0A3M8SRD1</accession>
<evidence type="ECO:0000256" key="4">
    <source>
        <dbReference type="ARBA" id="ARBA00022553"/>
    </source>
</evidence>
<dbReference type="InterPro" id="IPR025110">
    <property type="entry name" value="AMP-bd_C"/>
</dbReference>
<dbReference type="InterPro" id="IPR000873">
    <property type="entry name" value="AMP-dep_synth/lig_dom"/>
</dbReference>
<dbReference type="SUPFAM" id="SSF53474">
    <property type="entry name" value="alpha/beta-Hydrolases"/>
    <property type="match status" value="1"/>
</dbReference>
<dbReference type="CDD" id="cd12117">
    <property type="entry name" value="A_NRPS_Srf_like"/>
    <property type="match status" value="1"/>
</dbReference>
<evidence type="ECO:0000313" key="8">
    <source>
        <dbReference type="Proteomes" id="UP000267049"/>
    </source>
</evidence>
<dbReference type="InterPro" id="IPR020802">
    <property type="entry name" value="TesA-like"/>
</dbReference>
<evidence type="ECO:0000259" key="6">
    <source>
        <dbReference type="PROSITE" id="PS50075"/>
    </source>
</evidence>
<dbReference type="PANTHER" id="PTHR45527">
    <property type="entry name" value="NONRIBOSOMAL PEPTIDE SYNTHETASE"/>
    <property type="match status" value="1"/>
</dbReference>
<dbReference type="CDD" id="cd05930">
    <property type="entry name" value="A_NRPS"/>
    <property type="match status" value="1"/>
</dbReference>
<dbReference type="FunFam" id="3.30.300.30:FF:000010">
    <property type="entry name" value="Enterobactin synthetase component F"/>
    <property type="match status" value="2"/>
</dbReference>
<dbReference type="PANTHER" id="PTHR45527:SF1">
    <property type="entry name" value="FATTY ACID SYNTHASE"/>
    <property type="match status" value="1"/>
</dbReference>
<evidence type="ECO:0000256" key="1">
    <source>
        <dbReference type="ARBA" id="ARBA00001957"/>
    </source>
</evidence>
<dbReference type="Gene3D" id="3.30.559.30">
    <property type="entry name" value="Nonribosomal peptide synthetase, condensation domain"/>
    <property type="match status" value="2"/>
</dbReference>
<evidence type="ECO:0000256" key="3">
    <source>
        <dbReference type="ARBA" id="ARBA00022450"/>
    </source>
</evidence>
<comment type="similarity">
    <text evidence="2">Belongs to the ATP-dependent AMP-binding enzyme family.</text>
</comment>
<dbReference type="InterPro" id="IPR006162">
    <property type="entry name" value="Ppantetheine_attach_site"/>
</dbReference>
<dbReference type="Gene3D" id="3.40.50.1820">
    <property type="entry name" value="alpha/beta hydrolase"/>
    <property type="match status" value="1"/>
</dbReference>